<dbReference type="RefSeq" id="WP_124145246.1">
    <property type="nucleotide sequence ID" value="NZ_CAWOKI010000073.1"/>
</dbReference>
<sequence length="79" mass="9307">MNTDIALWKVVINLPESLKKELLNYAEYLREKYPNNQQFTEKIETVKGYGSWANQIIMSDDFDEPLEDLAEYISTMNNE</sequence>
<proteinExistence type="predicted"/>
<dbReference type="Proteomes" id="UP000269154">
    <property type="component" value="Unassembled WGS sequence"/>
</dbReference>
<evidence type="ECO:0000259" key="1">
    <source>
        <dbReference type="Pfam" id="PF10047"/>
    </source>
</evidence>
<protein>
    <submittedName>
        <fullName evidence="2">DUF2281 domain-containing protein</fullName>
    </submittedName>
</protein>
<name>A0A3N6P645_9CYAN</name>
<comment type="caution">
    <text evidence="2">The sequence shown here is derived from an EMBL/GenBank/DDBJ whole genome shotgun (WGS) entry which is preliminary data.</text>
</comment>
<feature type="domain" description="DUF2281" evidence="1">
    <location>
        <begin position="7"/>
        <end position="72"/>
    </location>
</feature>
<dbReference type="OrthoDB" id="9815166at2"/>
<accession>A0A3N6P645</accession>
<keyword evidence="3" id="KW-1185">Reference proteome</keyword>
<dbReference type="EMBL" id="RCBY01000148">
    <property type="protein sequence ID" value="RQH32884.1"/>
    <property type="molecule type" value="Genomic_DNA"/>
</dbReference>
<reference evidence="2 3" key="1">
    <citation type="journal article" date="2018" name="ACS Chem. Biol.">
        <title>Ketoreductase domain dysfunction expands chemodiversity: malyngamide biosynthesis in the cyanobacterium Okeania hirsuta.</title>
        <authorList>
            <person name="Moss N.A."/>
            <person name="Leao T."/>
            <person name="Rankin M."/>
            <person name="McCullough T.M."/>
            <person name="Qu P."/>
            <person name="Korobeynikov A."/>
            <person name="Smith J.L."/>
            <person name="Gerwick L."/>
            <person name="Gerwick W.H."/>
        </authorList>
    </citation>
    <scope>NUCLEOTIDE SEQUENCE [LARGE SCALE GENOMIC DNA]</scope>
    <source>
        <strain evidence="2 3">PAB10Feb10-1</strain>
    </source>
</reference>
<dbReference type="Pfam" id="PF10047">
    <property type="entry name" value="DUF2281"/>
    <property type="match status" value="1"/>
</dbReference>
<dbReference type="InterPro" id="IPR018739">
    <property type="entry name" value="DUF2281"/>
</dbReference>
<evidence type="ECO:0000313" key="2">
    <source>
        <dbReference type="EMBL" id="RQH32884.1"/>
    </source>
</evidence>
<evidence type="ECO:0000313" key="3">
    <source>
        <dbReference type="Proteomes" id="UP000269154"/>
    </source>
</evidence>
<gene>
    <name evidence="2" type="ORF">D5R40_21850</name>
</gene>
<dbReference type="AlphaFoldDB" id="A0A3N6P645"/>
<organism evidence="2 3">
    <name type="scientific">Okeania hirsuta</name>
    <dbReference type="NCBI Taxonomy" id="1458930"/>
    <lineage>
        <taxon>Bacteria</taxon>
        <taxon>Bacillati</taxon>
        <taxon>Cyanobacteriota</taxon>
        <taxon>Cyanophyceae</taxon>
        <taxon>Oscillatoriophycideae</taxon>
        <taxon>Oscillatoriales</taxon>
        <taxon>Microcoleaceae</taxon>
        <taxon>Okeania</taxon>
    </lineage>
</organism>